<gene>
    <name evidence="1" type="ORF">FPRO_08664</name>
</gene>
<dbReference type="RefSeq" id="XP_031087824.1">
    <property type="nucleotide sequence ID" value="XM_031222357.1"/>
</dbReference>
<dbReference type="Gene3D" id="1.10.150.450">
    <property type="match status" value="1"/>
</dbReference>
<proteinExistence type="predicted"/>
<name>A0A1L7W3S6_FUSPR</name>
<keyword evidence="2" id="KW-1185">Reference proteome</keyword>
<dbReference type="InterPro" id="IPR036412">
    <property type="entry name" value="HAD-like_sf"/>
</dbReference>
<dbReference type="Proteomes" id="UP000183971">
    <property type="component" value="Unassembled WGS sequence"/>
</dbReference>
<dbReference type="PANTHER" id="PTHR47438">
    <property type="entry name" value="PHOSPHATE METABOLISM PROTEIN 8-RELATED"/>
    <property type="match status" value="1"/>
</dbReference>
<dbReference type="InterPro" id="IPR052791">
    <property type="entry name" value="SSM1_domain"/>
</dbReference>
<dbReference type="GO" id="GO:0006206">
    <property type="term" value="P:pyrimidine nucleobase metabolic process"/>
    <property type="evidence" value="ECO:0007669"/>
    <property type="project" value="TreeGrafter"/>
</dbReference>
<protein>
    <submittedName>
        <fullName evidence="1">Related to pyrimidine 5`-nucleotidase</fullName>
    </submittedName>
</protein>
<comment type="caution">
    <text evidence="1">The sequence shown here is derived from an EMBL/GenBank/DDBJ whole genome shotgun (WGS) entry which is preliminary data.</text>
</comment>
<evidence type="ECO:0000313" key="2">
    <source>
        <dbReference type="Proteomes" id="UP000183971"/>
    </source>
</evidence>
<dbReference type="Pfam" id="PF00702">
    <property type="entry name" value="Hydrolase"/>
    <property type="match status" value="1"/>
</dbReference>
<dbReference type="EMBL" id="FJOF01000011">
    <property type="protein sequence ID" value="CZR47290.1"/>
    <property type="molecule type" value="Genomic_DNA"/>
</dbReference>
<organism evidence="1 2">
    <name type="scientific">Fusarium proliferatum (strain ET1)</name>
    <name type="common">Orchid endophyte fungus</name>
    <dbReference type="NCBI Taxonomy" id="1227346"/>
    <lineage>
        <taxon>Eukaryota</taxon>
        <taxon>Fungi</taxon>
        <taxon>Dikarya</taxon>
        <taxon>Ascomycota</taxon>
        <taxon>Pezizomycotina</taxon>
        <taxon>Sordariomycetes</taxon>
        <taxon>Hypocreomycetidae</taxon>
        <taxon>Hypocreales</taxon>
        <taxon>Nectriaceae</taxon>
        <taxon>Fusarium</taxon>
        <taxon>Fusarium fujikuroi species complex</taxon>
    </lineage>
</organism>
<dbReference type="VEuPathDB" id="FungiDB:FPRO_08664"/>
<dbReference type="GO" id="GO:0009166">
    <property type="term" value="P:nucleotide catabolic process"/>
    <property type="evidence" value="ECO:0007669"/>
    <property type="project" value="TreeGrafter"/>
</dbReference>
<dbReference type="PANTHER" id="PTHR47438:SF1">
    <property type="entry name" value="PHOSPHATE METABOLISM PROTEIN 8-RELATED"/>
    <property type="match status" value="1"/>
</dbReference>
<sequence length="212" mass="24292">MIGIGVKDVFSRLINAYFQSRLGFSKEETILLRNEYFRSYGLIMEGLVSNYQVDPLEFNSMVDDALPFDSLIKLNPELRQLREEIDKGKFKLWLFSNAHITHVKRVVCLLGVEDLFEGAIYCDYSKEPLVCKPQSAMFETAMRVAGPKRCSDCYLIADDSYRNCQGAESFGWTAVHLVEKGIAKEPAFRHQIRSLEELREIFPGWFKGQANG</sequence>
<evidence type="ECO:0000313" key="1">
    <source>
        <dbReference type="EMBL" id="CZR47290.1"/>
    </source>
</evidence>
<reference evidence="2" key="1">
    <citation type="journal article" date="2016" name="Genome Biol. Evol.">
        <title>Comparative 'omics' of the Fusarium fujikuroi species complex highlights differences in genetic potential and metabolite synthesis.</title>
        <authorList>
            <person name="Niehaus E.-M."/>
            <person name="Muensterkoetter M."/>
            <person name="Proctor R.H."/>
            <person name="Brown D.W."/>
            <person name="Sharon A."/>
            <person name="Idan Y."/>
            <person name="Oren-Young L."/>
            <person name="Sieber C.M."/>
            <person name="Novak O."/>
            <person name="Pencik A."/>
            <person name="Tarkowska D."/>
            <person name="Hromadova K."/>
            <person name="Freeman S."/>
            <person name="Maymon M."/>
            <person name="Elazar M."/>
            <person name="Youssef S.A."/>
            <person name="El-Shabrawy E.S.M."/>
            <person name="Shalaby A.B.A."/>
            <person name="Houterman P."/>
            <person name="Brock N.L."/>
            <person name="Burkhardt I."/>
            <person name="Tsavkelova E.A."/>
            <person name="Dickschat J.S."/>
            <person name="Galuszka P."/>
            <person name="Gueldener U."/>
            <person name="Tudzynski B."/>
        </authorList>
    </citation>
    <scope>NUCLEOTIDE SEQUENCE [LARGE SCALE GENOMIC DNA]</scope>
    <source>
        <strain evidence="2">ET1</strain>
    </source>
</reference>
<dbReference type="InterPro" id="IPR023214">
    <property type="entry name" value="HAD_sf"/>
</dbReference>
<dbReference type="GO" id="GO:0008252">
    <property type="term" value="F:nucleotidase activity"/>
    <property type="evidence" value="ECO:0007669"/>
    <property type="project" value="TreeGrafter"/>
</dbReference>
<accession>A0A1L7W3S6</accession>
<dbReference type="SUPFAM" id="SSF56784">
    <property type="entry name" value="HAD-like"/>
    <property type="match status" value="1"/>
</dbReference>
<dbReference type="GeneID" id="42053540"/>
<dbReference type="AlphaFoldDB" id="A0A1L7W3S6"/>
<dbReference type="Gene3D" id="3.40.50.1000">
    <property type="entry name" value="HAD superfamily/HAD-like"/>
    <property type="match status" value="1"/>
</dbReference>